<feature type="compositionally biased region" description="Basic and acidic residues" evidence="5">
    <location>
        <begin position="38"/>
        <end position="64"/>
    </location>
</feature>
<dbReference type="InterPro" id="IPR000048">
    <property type="entry name" value="IQ_motif_EF-hand-BS"/>
</dbReference>
<name>A0AAV9PGN5_9PEZI</name>
<evidence type="ECO:0000256" key="3">
    <source>
        <dbReference type="ARBA" id="ARBA00022490"/>
    </source>
</evidence>
<dbReference type="GeneID" id="89925296"/>
<evidence type="ECO:0000256" key="5">
    <source>
        <dbReference type="SAM" id="MobiDB-lite"/>
    </source>
</evidence>
<dbReference type="GO" id="GO:0005737">
    <property type="term" value="C:cytoplasm"/>
    <property type="evidence" value="ECO:0007669"/>
    <property type="project" value="UniProtKB-SubCell"/>
</dbReference>
<feature type="compositionally biased region" description="Low complexity" evidence="5">
    <location>
        <begin position="310"/>
        <end position="322"/>
    </location>
</feature>
<sequence length="529" mass="60501">MEEENQSVDTHPIAQYEAIKTPGELLSLPSPERLHEIAAKQDARARERAEKRKQWRGSPEDEQRNTAAKLIQKNYRGYRARRELEGFGLDPGTKWVQLLKDAKYHNSTAPLSREHRSGSSAGSPSNARNRWKRIGAIAQRAGSDDTSESDVEVGDAEDRRALKERKRAQKREREKYAKVMGLEYFLEMVDVKHRYGSNLRRYHAEWKKADTNENFFYWLDFGEGSQLDLEDRPRSRLDRERVRYLSREERKRYLVYVKDGLFCWNKNGDPVTTSPEYKDSIDGIVTIDDTTPSWREVTTGVAPPPEPAGSSSSSLSDISTGSQEDASKYVNTEFHDAKGLSKVNHITAESLKNHMLRKTTKKNTWIFVADTSFRLYVGIKQSGAFQHSSFLRGARVAAAGLIKIKRGQLRKLSPLSGHYAPPLKNFEEFLKSLKEHGADLSRMSVSRSYAVLLGLEGYLGAKRHAKTAQQGVKDVFDPDGKREREEAAKDKSQSAAKEREILEEQEQARRQRSFSHRVMRKLRIEREGK</sequence>
<comment type="caution">
    <text evidence="6">The sequence shown here is derived from an EMBL/GenBank/DDBJ whole genome shotgun (WGS) entry which is preliminary data.</text>
</comment>
<feature type="region of interest" description="Disordered" evidence="5">
    <location>
        <begin position="295"/>
        <end position="322"/>
    </location>
</feature>
<reference evidence="6 7" key="1">
    <citation type="submission" date="2023-08" db="EMBL/GenBank/DDBJ databases">
        <title>Black Yeasts Isolated from many extreme environments.</title>
        <authorList>
            <person name="Coleine C."/>
            <person name="Stajich J.E."/>
            <person name="Selbmann L."/>
        </authorList>
    </citation>
    <scope>NUCLEOTIDE SEQUENCE [LARGE SCALE GENOMIC DNA]</scope>
    <source>
        <strain evidence="6 7">CCFEE 5935</strain>
    </source>
</reference>
<dbReference type="PROSITE" id="PS50096">
    <property type="entry name" value="IQ"/>
    <property type="match status" value="1"/>
</dbReference>
<evidence type="ECO:0000313" key="7">
    <source>
        <dbReference type="Proteomes" id="UP001337655"/>
    </source>
</evidence>
<feature type="compositionally biased region" description="Basic and acidic residues" evidence="5">
    <location>
        <begin position="474"/>
        <end position="509"/>
    </location>
</feature>
<evidence type="ECO:0000313" key="6">
    <source>
        <dbReference type="EMBL" id="KAK5172312.1"/>
    </source>
</evidence>
<accession>A0AAV9PGN5</accession>
<dbReference type="AlphaFoldDB" id="A0AAV9PGN5"/>
<dbReference type="PANTHER" id="PTHR31250:SF27">
    <property type="entry name" value="IQ DOMAIN-CONTAINING PROTEIN IQM5"/>
    <property type="match status" value="1"/>
</dbReference>
<evidence type="ECO:0000256" key="4">
    <source>
        <dbReference type="ARBA" id="ARBA00023242"/>
    </source>
</evidence>
<feature type="compositionally biased region" description="Basic residues" evidence="5">
    <location>
        <begin position="510"/>
        <end position="521"/>
    </location>
</feature>
<protein>
    <recommendedName>
        <fullName evidence="8">IQ calmodulin-binding motif protein</fullName>
    </recommendedName>
</protein>
<dbReference type="PANTHER" id="PTHR31250">
    <property type="entry name" value="IQ DOMAIN-CONTAINING PROTEIN IQM3"/>
    <property type="match status" value="1"/>
</dbReference>
<dbReference type="Proteomes" id="UP001337655">
    <property type="component" value="Unassembled WGS sequence"/>
</dbReference>
<feature type="compositionally biased region" description="Polar residues" evidence="5">
    <location>
        <begin position="118"/>
        <end position="128"/>
    </location>
</feature>
<evidence type="ECO:0008006" key="8">
    <source>
        <dbReference type="Google" id="ProtNLM"/>
    </source>
</evidence>
<feature type="region of interest" description="Disordered" evidence="5">
    <location>
        <begin position="38"/>
        <end position="75"/>
    </location>
</feature>
<dbReference type="GO" id="GO:0005634">
    <property type="term" value="C:nucleus"/>
    <property type="evidence" value="ECO:0007669"/>
    <property type="project" value="UniProtKB-SubCell"/>
</dbReference>
<dbReference type="RefSeq" id="XP_064661156.1">
    <property type="nucleotide sequence ID" value="XM_064801205.1"/>
</dbReference>
<gene>
    <name evidence="6" type="ORF">LTR77_003950</name>
</gene>
<proteinExistence type="predicted"/>
<evidence type="ECO:0000256" key="2">
    <source>
        <dbReference type="ARBA" id="ARBA00004496"/>
    </source>
</evidence>
<keyword evidence="4" id="KW-0539">Nucleus</keyword>
<comment type="subcellular location">
    <subcellularLocation>
        <location evidence="2">Cytoplasm</location>
    </subcellularLocation>
    <subcellularLocation>
        <location evidence="1">Nucleus</location>
    </subcellularLocation>
</comment>
<dbReference type="Pfam" id="PF00612">
    <property type="entry name" value="IQ"/>
    <property type="match status" value="1"/>
</dbReference>
<organism evidence="6 7">
    <name type="scientific">Saxophila tyrrhenica</name>
    <dbReference type="NCBI Taxonomy" id="1690608"/>
    <lineage>
        <taxon>Eukaryota</taxon>
        <taxon>Fungi</taxon>
        <taxon>Dikarya</taxon>
        <taxon>Ascomycota</taxon>
        <taxon>Pezizomycotina</taxon>
        <taxon>Dothideomycetes</taxon>
        <taxon>Dothideomycetidae</taxon>
        <taxon>Mycosphaerellales</taxon>
        <taxon>Extremaceae</taxon>
        <taxon>Saxophila</taxon>
    </lineage>
</organism>
<evidence type="ECO:0000256" key="1">
    <source>
        <dbReference type="ARBA" id="ARBA00004123"/>
    </source>
</evidence>
<feature type="region of interest" description="Disordered" evidence="5">
    <location>
        <begin position="107"/>
        <end position="129"/>
    </location>
</feature>
<keyword evidence="7" id="KW-1185">Reference proteome</keyword>
<feature type="region of interest" description="Disordered" evidence="5">
    <location>
        <begin position="469"/>
        <end position="529"/>
    </location>
</feature>
<keyword evidence="3" id="KW-0963">Cytoplasm</keyword>
<dbReference type="EMBL" id="JAVRRT010000005">
    <property type="protein sequence ID" value="KAK5172312.1"/>
    <property type="molecule type" value="Genomic_DNA"/>
</dbReference>
<dbReference type="SMART" id="SM00015">
    <property type="entry name" value="IQ"/>
    <property type="match status" value="1"/>
</dbReference>
<dbReference type="InterPro" id="IPR044159">
    <property type="entry name" value="IQM"/>
</dbReference>